<dbReference type="Proteomes" id="UP000267516">
    <property type="component" value="Segment"/>
</dbReference>
<keyword evidence="1" id="KW-1133">Transmembrane helix</keyword>
<name>A0A2D3I6I1_9VIRU</name>
<feature type="transmembrane region" description="Helical" evidence="1">
    <location>
        <begin position="21"/>
        <end position="41"/>
    </location>
</feature>
<reference evidence="2" key="1">
    <citation type="journal article" date="2018" name="Aquaculture">
        <title>Complete genome sequence of a white spot syndrome virus associated with a disease incursion in Australia.</title>
        <authorList>
            <person name="Oakey J."/>
            <person name="Smith C.S."/>
        </authorList>
    </citation>
    <scope>NUCLEOTIDE SEQUENCE [LARGE SCALE GENOMIC DNA]</scope>
    <source>
        <strain evidence="2">WSSV-AU</strain>
    </source>
</reference>
<evidence type="ECO:0000313" key="2">
    <source>
        <dbReference type="EMBL" id="ATU83993.1"/>
    </source>
</evidence>
<dbReference type="EMBL" id="MF768985">
    <property type="protein sequence ID" value="ATU83993.1"/>
    <property type="molecule type" value="Genomic_DNA"/>
</dbReference>
<sequence length="70" mass="8385">MQQTQLSTETSRRLARSEFPLLNRGTFFLFLLLFVECYRFSREVVSRSKNSVVFFLFHSLNRIGHLVEHF</sequence>
<protein>
    <submittedName>
        <fullName evidence="2">ORF202</fullName>
    </submittedName>
</protein>
<proteinExistence type="predicted"/>
<accession>A0A2D3I6I1</accession>
<keyword evidence="1" id="KW-0812">Transmembrane</keyword>
<evidence type="ECO:0000256" key="1">
    <source>
        <dbReference type="SAM" id="Phobius"/>
    </source>
</evidence>
<organism evidence="2">
    <name type="scientific">White spot syndrome virus</name>
    <dbReference type="NCBI Taxonomy" id="342409"/>
    <lineage>
        <taxon>Viruses</taxon>
        <taxon>Viruses incertae sedis</taxon>
        <taxon>Naldaviricetes</taxon>
        <taxon>Nimaviridae</taxon>
        <taxon>Whispovirus</taxon>
    </lineage>
</organism>
<keyword evidence="1" id="KW-0472">Membrane</keyword>